<dbReference type="EMBL" id="BART01034722">
    <property type="protein sequence ID" value="GAH07111.1"/>
    <property type="molecule type" value="Genomic_DNA"/>
</dbReference>
<dbReference type="AlphaFoldDB" id="X1CFN2"/>
<dbReference type="InterPro" id="IPR050523">
    <property type="entry name" value="AKR_Detox_Biosynth"/>
</dbReference>
<sequence length="206" mass="23238">INFIDTADAYGKGIAEEILGEALTPEKRNRIILATKFWAKMGDHPNSSGCSRHHIMKAVEASLKRLSTDYIDLYLVHHPDRQTPVEEVLSALDTLIKQGKVRYIGVSNHYAWQMAHMLGISALHNWEPITCIQCRYNIMDRVVENETVPFCKRFNIATMIYGPLSGGILAGRYERGKPIPEGSRAGKDGQLRKELTDEVFDLLDVL</sequence>
<dbReference type="PANTHER" id="PTHR43364">
    <property type="entry name" value="NADH-SPECIFIC METHYLGLYOXAL REDUCTASE-RELATED"/>
    <property type="match status" value="1"/>
</dbReference>
<reference evidence="3" key="1">
    <citation type="journal article" date="2014" name="Front. Microbiol.">
        <title>High frequency of phylogenetically diverse reductive dehalogenase-homologous genes in deep subseafloor sedimentary metagenomes.</title>
        <authorList>
            <person name="Kawai M."/>
            <person name="Futagami T."/>
            <person name="Toyoda A."/>
            <person name="Takaki Y."/>
            <person name="Nishi S."/>
            <person name="Hori S."/>
            <person name="Arai W."/>
            <person name="Tsubouchi T."/>
            <person name="Morono Y."/>
            <person name="Uchiyama I."/>
            <person name="Ito T."/>
            <person name="Fujiyama A."/>
            <person name="Inagaki F."/>
            <person name="Takami H."/>
        </authorList>
    </citation>
    <scope>NUCLEOTIDE SEQUENCE</scope>
    <source>
        <strain evidence="3">Expedition CK06-06</strain>
    </source>
</reference>
<evidence type="ECO:0000259" key="2">
    <source>
        <dbReference type="Pfam" id="PF00248"/>
    </source>
</evidence>
<dbReference type="PRINTS" id="PR00069">
    <property type="entry name" value="ALDKETRDTASE"/>
</dbReference>
<dbReference type="InterPro" id="IPR023210">
    <property type="entry name" value="NADP_OxRdtase_dom"/>
</dbReference>
<dbReference type="Gene3D" id="3.20.20.100">
    <property type="entry name" value="NADP-dependent oxidoreductase domain"/>
    <property type="match status" value="1"/>
</dbReference>
<dbReference type="GO" id="GO:0016491">
    <property type="term" value="F:oxidoreductase activity"/>
    <property type="evidence" value="ECO:0007669"/>
    <property type="project" value="UniProtKB-KW"/>
</dbReference>
<feature type="domain" description="NADP-dependent oxidoreductase" evidence="2">
    <location>
        <begin position="1"/>
        <end position="185"/>
    </location>
</feature>
<accession>X1CFN2</accession>
<keyword evidence="1" id="KW-0560">Oxidoreductase</keyword>
<feature type="non-terminal residue" evidence="3">
    <location>
        <position position="206"/>
    </location>
</feature>
<organism evidence="3">
    <name type="scientific">marine sediment metagenome</name>
    <dbReference type="NCBI Taxonomy" id="412755"/>
    <lineage>
        <taxon>unclassified sequences</taxon>
        <taxon>metagenomes</taxon>
        <taxon>ecological metagenomes</taxon>
    </lineage>
</organism>
<dbReference type="InterPro" id="IPR020471">
    <property type="entry name" value="AKR"/>
</dbReference>
<protein>
    <recommendedName>
        <fullName evidence="2">NADP-dependent oxidoreductase domain-containing protein</fullName>
    </recommendedName>
</protein>
<evidence type="ECO:0000313" key="3">
    <source>
        <dbReference type="EMBL" id="GAH07111.1"/>
    </source>
</evidence>
<proteinExistence type="predicted"/>
<gene>
    <name evidence="3" type="ORF">S01H4_59252</name>
</gene>
<dbReference type="InterPro" id="IPR036812">
    <property type="entry name" value="NAD(P)_OxRdtase_dom_sf"/>
</dbReference>
<dbReference type="PANTHER" id="PTHR43364:SF4">
    <property type="entry name" value="NAD(P)-LINKED OXIDOREDUCTASE SUPERFAMILY PROTEIN"/>
    <property type="match status" value="1"/>
</dbReference>
<evidence type="ECO:0000256" key="1">
    <source>
        <dbReference type="ARBA" id="ARBA00023002"/>
    </source>
</evidence>
<feature type="non-terminal residue" evidence="3">
    <location>
        <position position="1"/>
    </location>
</feature>
<dbReference type="SUPFAM" id="SSF51430">
    <property type="entry name" value="NAD(P)-linked oxidoreductase"/>
    <property type="match status" value="1"/>
</dbReference>
<name>X1CFN2_9ZZZZ</name>
<comment type="caution">
    <text evidence="3">The sequence shown here is derived from an EMBL/GenBank/DDBJ whole genome shotgun (WGS) entry which is preliminary data.</text>
</comment>
<dbReference type="Pfam" id="PF00248">
    <property type="entry name" value="Aldo_ket_red"/>
    <property type="match status" value="1"/>
</dbReference>